<name>A0A511BMM9_9PROT</name>
<dbReference type="InterPro" id="IPR007833">
    <property type="entry name" value="Capsule_polysaccharide_synth"/>
</dbReference>
<proteinExistence type="predicted"/>
<evidence type="ECO:0000313" key="2">
    <source>
        <dbReference type="Proteomes" id="UP000321405"/>
    </source>
</evidence>
<dbReference type="GO" id="GO:0000271">
    <property type="term" value="P:polysaccharide biosynthetic process"/>
    <property type="evidence" value="ECO:0007669"/>
    <property type="project" value="InterPro"/>
</dbReference>
<dbReference type="GO" id="GO:0015774">
    <property type="term" value="P:polysaccharide transport"/>
    <property type="evidence" value="ECO:0007669"/>
    <property type="project" value="InterPro"/>
</dbReference>
<comment type="caution">
    <text evidence="1">The sequence shown here is derived from an EMBL/GenBank/DDBJ whole genome shotgun (WGS) entry which is preliminary data.</text>
</comment>
<sequence length="446" mass="50255">MTDIDQPSPEGARALVVPQMAPLPRRNFLFLQGLMGPFFRRIGAALRRDGYGVYKVNFNGGDVAFWRLPNGIAYRGSLEAWPDALRAIIRRYDITDVLLFGDCRPMHVEALTVCRELHLPVHVFEEGYIRPNWVTLELGGVNGHSSLPRDPDYYRKLAASLPDPGGNVHVPSSFPRRAAEGVAYNAADILTRRWFPHWKDHRPWHPLREGVGWLKRLSRRRRAERRTQALLRQIDSFSGPMMLFPLQLDADAQVRLHSAFDGIASAIETVIGSFARHAPRNMLLVIKEHPLDNGVKDWRRLIRETAKRHRVEGRVCYMEAGDIALIIHRAKGVVTINSTTGTLALAFGIPVITLGHAVYDIPGLTNQGRLDQFWSAPGEPDRATFEAFRRVLIETCLIPGGFFSEQGLGLLVERAIERLERHSPIAFADSARHVVPEHFSTPKAVH</sequence>
<gene>
    <name evidence="1" type="primary">wcbO</name>
    <name evidence="1" type="ORF">SSA02_07530</name>
</gene>
<dbReference type="AlphaFoldDB" id="A0A511BMM9"/>
<dbReference type="EMBL" id="BJVC01000001">
    <property type="protein sequence ID" value="GEL01590.1"/>
    <property type="molecule type" value="Genomic_DNA"/>
</dbReference>
<evidence type="ECO:0000313" key="1">
    <source>
        <dbReference type="EMBL" id="GEL01590.1"/>
    </source>
</evidence>
<dbReference type="Proteomes" id="UP000321405">
    <property type="component" value="Unassembled WGS sequence"/>
</dbReference>
<reference evidence="1 2" key="1">
    <citation type="submission" date="2019-07" db="EMBL/GenBank/DDBJ databases">
        <title>Whole genome shotgun sequence of Swaminathania salitolerans NBRC 104436.</title>
        <authorList>
            <person name="Hosoyama A."/>
            <person name="Uohara A."/>
            <person name="Ohji S."/>
            <person name="Ichikawa N."/>
        </authorList>
    </citation>
    <scope>NUCLEOTIDE SEQUENCE [LARGE SCALE GENOMIC DNA]</scope>
    <source>
        <strain evidence="1 2">NBRC 104436</strain>
    </source>
</reference>
<keyword evidence="2" id="KW-1185">Reference proteome</keyword>
<protein>
    <submittedName>
        <fullName evidence="1">Capsular polysaccharide export protein</fullName>
    </submittedName>
</protein>
<dbReference type="Pfam" id="PF05159">
    <property type="entry name" value="Capsule_synth"/>
    <property type="match status" value="1"/>
</dbReference>
<accession>A0A511BMM9</accession>
<organism evidence="1 2">
    <name type="scientific">Swaminathania salitolerans</name>
    <dbReference type="NCBI Taxonomy" id="182838"/>
    <lineage>
        <taxon>Bacteria</taxon>
        <taxon>Pseudomonadati</taxon>
        <taxon>Pseudomonadota</taxon>
        <taxon>Alphaproteobacteria</taxon>
        <taxon>Acetobacterales</taxon>
        <taxon>Acetobacteraceae</taxon>
        <taxon>Swaminathania</taxon>
    </lineage>
</organism>
<dbReference type="CDD" id="cd16441">
    <property type="entry name" value="beta_Kdo_transferase_KpsS"/>
    <property type="match status" value="1"/>
</dbReference>